<proteinExistence type="predicted"/>
<dbReference type="InterPro" id="IPR024405">
    <property type="entry name" value="Phage_BhlA/UviB"/>
</dbReference>
<dbReference type="RefSeq" id="WP_082705978.1">
    <property type="nucleotide sequence ID" value="NZ_CP080764.1"/>
</dbReference>
<keyword evidence="4" id="KW-1185">Reference proteome</keyword>
<dbReference type="EMBL" id="CP080764">
    <property type="protein sequence ID" value="QYY44344.1"/>
    <property type="molecule type" value="Genomic_DNA"/>
</dbReference>
<dbReference type="OrthoDB" id="2361545at2"/>
<protein>
    <submittedName>
        <fullName evidence="2">BhlA holin family protein</fullName>
    </submittedName>
</protein>
<reference evidence="2 3" key="1">
    <citation type="submission" date="2016-10" db="EMBL/GenBank/DDBJ databases">
        <authorList>
            <person name="de Groot N.N."/>
        </authorList>
    </citation>
    <scope>NUCLEOTIDE SEQUENCE [LARGE SCALE GENOMIC DNA]</scope>
    <source>
        <strain evidence="2 3">L 420-91</strain>
    </source>
</reference>
<sequence>MEESLLKILFQQGPFAALFVWLLLSTKKEAREREQKLMEHIDKET</sequence>
<reference evidence="1 4" key="2">
    <citation type="submission" date="2021-08" db="EMBL/GenBank/DDBJ databases">
        <title>Complete genome sequence of the strain Aneurinibacillus thermoaerophilus CCM 8960.</title>
        <authorList>
            <person name="Musilova J."/>
            <person name="Kourilova X."/>
            <person name="Pernicova I."/>
            <person name="Bezdicek M."/>
            <person name="Lengerova M."/>
            <person name="Obruca S."/>
            <person name="Sedlar K."/>
        </authorList>
    </citation>
    <scope>NUCLEOTIDE SEQUENCE [LARGE SCALE GENOMIC DNA]</scope>
    <source>
        <strain evidence="1 4">CCM 8960</strain>
    </source>
</reference>
<evidence type="ECO:0000313" key="4">
    <source>
        <dbReference type="Proteomes" id="UP000826616"/>
    </source>
</evidence>
<evidence type="ECO:0000313" key="2">
    <source>
        <dbReference type="EMBL" id="SDH79022.1"/>
    </source>
</evidence>
<dbReference type="Proteomes" id="UP000198956">
    <property type="component" value="Unassembled WGS sequence"/>
</dbReference>
<dbReference type="Pfam" id="PF10960">
    <property type="entry name" value="Holin_BhlA"/>
    <property type="match status" value="1"/>
</dbReference>
<accession>A0A1G8FA89</accession>
<dbReference type="GeneID" id="97141569"/>
<gene>
    <name evidence="1" type="ORF">K3F53_09335</name>
    <name evidence="2" type="ORF">SAMN04489735_10609</name>
</gene>
<evidence type="ECO:0000313" key="1">
    <source>
        <dbReference type="EMBL" id="QYY44344.1"/>
    </source>
</evidence>
<dbReference type="EMBL" id="FNDE01000060">
    <property type="protein sequence ID" value="SDH79022.1"/>
    <property type="molecule type" value="Genomic_DNA"/>
</dbReference>
<dbReference type="Proteomes" id="UP000826616">
    <property type="component" value="Chromosome"/>
</dbReference>
<dbReference type="AlphaFoldDB" id="A0A1G8FA89"/>
<organism evidence="2 3">
    <name type="scientific">Aneurinibacillus thermoaerophilus</name>
    <dbReference type="NCBI Taxonomy" id="143495"/>
    <lineage>
        <taxon>Bacteria</taxon>
        <taxon>Bacillati</taxon>
        <taxon>Bacillota</taxon>
        <taxon>Bacilli</taxon>
        <taxon>Bacillales</taxon>
        <taxon>Paenibacillaceae</taxon>
        <taxon>Aneurinibacillus group</taxon>
        <taxon>Aneurinibacillus</taxon>
    </lineage>
</organism>
<name>A0A1G8FA89_ANETH</name>
<evidence type="ECO:0000313" key="3">
    <source>
        <dbReference type="Proteomes" id="UP000198956"/>
    </source>
</evidence>